<keyword evidence="3" id="KW-1185">Reference proteome</keyword>
<dbReference type="Proteomes" id="UP000642910">
    <property type="component" value="Unassembled WGS sequence"/>
</dbReference>
<dbReference type="Gene3D" id="3.40.630.30">
    <property type="match status" value="1"/>
</dbReference>
<dbReference type="InterPro" id="IPR016181">
    <property type="entry name" value="Acyl_CoA_acyltransferase"/>
</dbReference>
<dbReference type="PANTHER" id="PTHR47237:SF2">
    <property type="entry name" value="BLL4206 PROTEIN"/>
    <property type="match status" value="1"/>
</dbReference>
<dbReference type="Gene3D" id="3.40.630.90">
    <property type="match status" value="1"/>
</dbReference>
<dbReference type="EMBL" id="JADPKZ010000042">
    <property type="protein sequence ID" value="MBF8378273.1"/>
    <property type="molecule type" value="Genomic_DNA"/>
</dbReference>
<dbReference type="CDD" id="cd04301">
    <property type="entry name" value="NAT_SF"/>
    <property type="match status" value="1"/>
</dbReference>
<dbReference type="InterPro" id="IPR000182">
    <property type="entry name" value="GNAT_dom"/>
</dbReference>
<feature type="domain" description="N-acetyltransferase" evidence="1">
    <location>
        <begin position="5"/>
        <end position="142"/>
    </location>
</feature>
<comment type="caution">
    <text evidence="2">The sequence shown here is derived from an EMBL/GenBank/DDBJ whole genome shotgun (WGS) entry which is preliminary data.</text>
</comment>
<dbReference type="Pfam" id="PF13508">
    <property type="entry name" value="Acetyltransf_7"/>
    <property type="match status" value="1"/>
</dbReference>
<evidence type="ECO:0000259" key="1">
    <source>
        <dbReference type="PROSITE" id="PS51186"/>
    </source>
</evidence>
<gene>
    <name evidence="2" type="ORF">IW967_10415</name>
</gene>
<accession>A0ABS0F4Q5</accession>
<dbReference type="Pfam" id="PF18014">
    <property type="entry name" value="Acetyltransf_18"/>
    <property type="match status" value="1"/>
</dbReference>
<dbReference type="SUPFAM" id="SSF55729">
    <property type="entry name" value="Acyl-CoA N-acyltransferases (Nat)"/>
    <property type="match status" value="1"/>
</dbReference>
<dbReference type="InterPro" id="IPR041496">
    <property type="entry name" value="YitH/HolE_GNAT"/>
</dbReference>
<dbReference type="PROSITE" id="PS51186">
    <property type="entry name" value="GNAT"/>
    <property type="match status" value="1"/>
</dbReference>
<proteinExistence type="predicted"/>
<evidence type="ECO:0000313" key="3">
    <source>
        <dbReference type="Proteomes" id="UP000642910"/>
    </source>
</evidence>
<organism evidence="2 3">
    <name type="scientific">Alicyclobacillus mali</name>
    <name type="common">ex Roth et al. 2021</name>
    <dbReference type="NCBI Taxonomy" id="1123961"/>
    <lineage>
        <taxon>Bacteria</taxon>
        <taxon>Bacillati</taxon>
        <taxon>Bacillota</taxon>
        <taxon>Bacilli</taxon>
        <taxon>Bacillales</taxon>
        <taxon>Alicyclobacillaceae</taxon>
        <taxon>Alicyclobacillus</taxon>
    </lineage>
</organism>
<evidence type="ECO:0000313" key="2">
    <source>
        <dbReference type="EMBL" id="MBF8378273.1"/>
    </source>
</evidence>
<dbReference type="RefSeq" id="WP_195867828.1">
    <property type="nucleotide sequence ID" value="NZ_JADPKZ010000042.1"/>
</dbReference>
<dbReference type="InterPro" id="IPR052729">
    <property type="entry name" value="Acyl/Acetyltrans_Enzymes"/>
</dbReference>
<protein>
    <submittedName>
        <fullName evidence="2">GNAT family N-acetyltransferase</fullName>
    </submittedName>
</protein>
<dbReference type="PANTHER" id="PTHR47237">
    <property type="entry name" value="SLL0310 PROTEIN"/>
    <property type="match status" value="1"/>
</dbReference>
<name>A0ABS0F4Q5_9BACL</name>
<reference evidence="2 3" key="1">
    <citation type="submission" date="2020-11" db="EMBL/GenBank/DDBJ databases">
        <title>Genomic insight of Alicyclobacillus mali FL 18 reveals a new arsenic-resistant strain, with potential in environmental biotechnology.</title>
        <authorList>
            <person name="Fiorentino G."/>
            <person name="Gallo G."/>
            <person name="Aulitto M."/>
        </authorList>
    </citation>
    <scope>NUCLEOTIDE SEQUENCE [LARGE SCALE GENOMIC DNA]</scope>
    <source>
        <strain evidence="2 3">FL 18</strain>
    </source>
</reference>
<sequence length="286" mass="30800">MATEWVISRLGEADRAAWANVVESVGWRFDPAEIDLLFATGEAWGAYLDGQLAGVASVYRHGQSLAWLGNVAVVPDVQRRGLGGKLIDHALRQLDLGAGPVPVGLVARKELAPLYARFGFRAVGEVVRLRADRVLAPHLPQEPMAADASDDAWLEDAYRLDGAAFGADRSQLLPRVVRAADKVIAVRDEANKVQGIGLALSSATGMRLGPIVAQNDIMALHLMHLLAEDVDGPIAMDVPAERSSFLHRLRKLGFEGQASSVMMLRGAPALPGQRQHLYALLRPAFG</sequence>